<organism evidence="1">
    <name type="scientific">Mesocestoides corti</name>
    <name type="common">Flatworm</name>
    <dbReference type="NCBI Taxonomy" id="53468"/>
    <lineage>
        <taxon>Eukaryota</taxon>
        <taxon>Metazoa</taxon>
        <taxon>Spiralia</taxon>
        <taxon>Lophotrochozoa</taxon>
        <taxon>Platyhelminthes</taxon>
        <taxon>Cestoda</taxon>
        <taxon>Eucestoda</taxon>
        <taxon>Cyclophyllidea</taxon>
        <taxon>Mesocestoididae</taxon>
        <taxon>Mesocestoides</taxon>
    </lineage>
</organism>
<dbReference type="WBParaSite" id="MCU_012560-RA">
    <property type="protein sequence ID" value="MCU_012560-RA"/>
    <property type="gene ID" value="MCU_012560"/>
</dbReference>
<accession>A0A5K3G0R4</accession>
<proteinExistence type="predicted"/>
<protein>
    <submittedName>
        <fullName evidence="1">Uncharacterized protein</fullName>
    </submittedName>
</protein>
<reference evidence="1" key="1">
    <citation type="submission" date="2019-11" db="UniProtKB">
        <authorList>
            <consortium name="WormBaseParasite"/>
        </authorList>
    </citation>
    <scope>IDENTIFICATION</scope>
</reference>
<sequence>MTTVASSARGAELPPMLVSRKWPAVSHLRGHVVVAGDNIGENISVDSINLSTGNSESGQWTQSDELD</sequence>
<name>A0A5K3G0R4_MESCO</name>
<evidence type="ECO:0000313" key="1">
    <source>
        <dbReference type="WBParaSite" id="MCU_012560-RA"/>
    </source>
</evidence>
<dbReference type="AlphaFoldDB" id="A0A5K3G0R4"/>